<comment type="caution">
    <text evidence="2">The sequence shown here is derived from an EMBL/GenBank/DDBJ whole genome shotgun (WGS) entry which is preliminary data.</text>
</comment>
<dbReference type="InterPro" id="IPR052344">
    <property type="entry name" value="Transposase-related"/>
</dbReference>
<dbReference type="PANTHER" id="PTHR33678">
    <property type="entry name" value="BLL1576 PROTEIN"/>
    <property type="match status" value="1"/>
</dbReference>
<dbReference type="Pfam" id="PF13007">
    <property type="entry name" value="LZ_Tnp_IS66"/>
    <property type="match status" value="1"/>
</dbReference>
<accession>A0A2G9X027</accession>
<sequence>MLGCFSPMSAPTAKLSFEIAQLRRLKFGKKSEQLDAEQRALFDEALDADLAAAEAQLQELLGKKKPPATPGAMPKRTALPADLPRVDCHHEPENTRCACGCALKRISEKLDNTPGVFTVECHIRGKWTCAQVPNADPGASPGGDHRQGHPHLRAAHVGAGRKGLRPSAAYTVVPRQAGISCVSESGGLRS</sequence>
<protein>
    <recommendedName>
        <fullName evidence="1">Transposase TnpC homeodomain domain-containing protein</fullName>
    </recommendedName>
</protein>
<gene>
    <name evidence="2" type="ORF">CJ014_07350</name>
</gene>
<feature type="domain" description="Transposase TnpC homeodomain" evidence="1">
    <location>
        <begin position="15"/>
        <end position="87"/>
    </location>
</feature>
<name>A0A2G9X027_9HYPH</name>
<keyword evidence="3" id="KW-1185">Reference proteome</keyword>
<dbReference type="OrthoDB" id="9800877at2"/>
<evidence type="ECO:0000259" key="1">
    <source>
        <dbReference type="Pfam" id="PF13007"/>
    </source>
</evidence>
<evidence type="ECO:0000313" key="2">
    <source>
        <dbReference type="EMBL" id="PIO99720.1"/>
    </source>
</evidence>
<dbReference type="EMBL" id="NQVN01000003">
    <property type="protein sequence ID" value="PIO99720.1"/>
    <property type="molecule type" value="Genomic_DNA"/>
</dbReference>
<proteinExistence type="predicted"/>
<evidence type="ECO:0000313" key="3">
    <source>
        <dbReference type="Proteomes" id="UP000231070"/>
    </source>
</evidence>
<organism evidence="2 3">
    <name type="scientific">Pleomorphomonas carboxyditropha</name>
    <dbReference type="NCBI Taxonomy" id="2023338"/>
    <lineage>
        <taxon>Bacteria</taxon>
        <taxon>Pseudomonadati</taxon>
        <taxon>Pseudomonadota</taxon>
        <taxon>Alphaproteobacteria</taxon>
        <taxon>Hyphomicrobiales</taxon>
        <taxon>Pleomorphomonadaceae</taxon>
        <taxon>Pleomorphomonas</taxon>
    </lineage>
</organism>
<reference evidence="2 3" key="1">
    <citation type="submission" date="2017-08" db="EMBL/GenBank/DDBJ databases">
        <title>Pleomorphomonas carboxidotrophicus sp. nov., a new mesophilic hydrogenogenic carboxidotroph.</title>
        <authorList>
            <person name="Esquivel-Elizondo S."/>
            <person name="Krajmalnik-Brown R."/>
            <person name="Maldonado J."/>
        </authorList>
    </citation>
    <scope>NUCLEOTIDE SEQUENCE [LARGE SCALE GENOMIC DNA]</scope>
    <source>
        <strain evidence="2 3">SVCO-16</strain>
    </source>
</reference>
<dbReference type="Proteomes" id="UP000231070">
    <property type="component" value="Unassembled WGS sequence"/>
</dbReference>
<dbReference type="PANTHER" id="PTHR33678:SF1">
    <property type="entry name" value="BLL1576 PROTEIN"/>
    <property type="match status" value="1"/>
</dbReference>
<dbReference type="AlphaFoldDB" id="A0A2G9X027"/>
<dbReference type="InterPro" id="IPR024463">
    <property type="entry name" value="Transposase_TnpC_homeodom"/>
</dbReference>